<dbReference type="PROSITE" id="PS52015">
    <property type="entry name" value="TONB_CTD"/>
    <property type="match status" value="1"/>
</dbReference>
<keyword evidence="5 10" id="KW-0997">Cell inner membrane</keyword>
<keyword evidence="7 10" id="KW-0653">Protein transport</keyword>
<evidence type="ECO:0000256" key="6">
    <source>
        <dbReference type="ARBA" id="ARBA00022692"/>
    </source>
</evidence>
<evidence type="ECO:0000256" key="5">
    <source>
        <dbReference type="ARBA" id="ARBA00022519"/>
    </source>
</evidence>
<keyword evidence="9 10" id="KW-0472">Membrane</keyword>
<gene>
    <name evidence="12" type="ORF">ACFSKX_03510</name>
</gene>
<evidence type="ECO:0000256" key="1">
    <source>
        <dbReference type="ARBA" id="ARBA00004383"/>
    </source>
</evidence>
<dbReference type="InterPro" id="IPR037682">
    <property type="entry name" value="TonB_C"/>
</dbReference>
<evidence type="ECO:0000256" key="10">
    <source>
        <dbReference type="RuleBase" id="RU362123"/>
    </source>
</evidence>
<keyword evidence="4 10" id="KW-1003">Cell membrane</keyword>
<evidence type="ECO:0000313" key="13">
    <source>
        <dbReference type="Proteomes" id="UP001597425"/>
    </source>
</evidence>
<dbReference type="Gene3D" id="3.30.1150.10">
    <property type="match status" value="1"/>
</dbReference>
<comment type="function">
    <text evidence="10">Interacts with outer membrane receptor proteins that carry out high-affinity binding and energy dependent uptake into the periplasmic space of specific substrates. It could act to transduce energy from the cytoplasmic membrane to specific energy-requiring processes in the outer membrane, resulting in the release into the periplasm of ligands bound by these outer membrane proteins.</text>
</comment>
<evidence type="ECO:0000259" key="11">
    <source>
        <dbReference type="PROSITE" id="PS52015"/>
    </source>
</evidence>
<dbReference type="InterPro" id="IPR003538">
    <property type="entry name" value="TonB"/>
</dbReference>
<evidence type="ECO:0000256" key="9">
    <source>
        <dbReference type="ARBA" id="ARBA00023136"/>
    </source>
</evidence>
<evidence type="ECO:0000256" key="3">
    <source>
        <dbReference type="ARBA" id="ARBA00022448"/>
    </source>
</evidence>
<dbReference type="NCBIfam" id="TIGR01352">
    <property type="entry name" value="tonB_Cterm"/>
    <property type="match status" value="1"/>
</dbReference>
<dbReference type="Pfam" id="PF03544">
    <property type="entry name" value="TonB_C"/>
    <property type="match status" value="1"/>
</dbReference>
<evidence type="ECO:0000313" key="12">
    <source>
        <dbReference type="EMBL" id="MFD2309475.1"/>
    </source>
</evidence>
<comment type="similarity">
    <text evidence="2 10">Belongs to the TonB family.</text>
</comment>
<keyword evidence="8 10" id="KW-1133">Transmembrane helix</keyword>
<sequence length="216" mass="23765">MDRAYSLNPPPLMFHAGQLSLYGRSVALAGLITLLLIVVMTRLIATDYEAPTADPYPKVQPVHMPEVKPTVRHREAPVQPQTPPPQPATTQIERTVEAVKVPTTVTPPGPDGNGFNAGAISRAPVPIFKTAPQYPRAALRRELEGYVVVEFTITRNGSVRDARAVAGYDSAGNPTEVFNRSAVAAVERFKYQPQLEDGAPIERRGVRNRIRYKMEE</sequence>
<protein>
    <recommendedName>
        <fullName evidence="10">Protein TonB</fullName>
    </recommendedName>
</protein>
<dbReference type="EMBL" id="JBHUJD010000003">
    <property type="protein sequence ID" value="MFD2309475.1"/>
    <property type="molecule type" value="Genomic_DNA"/>
</dbReference>
<organism evidence="12 13">
    <name type="scientific">Microbulbifer halophilus</name>
    <dbReference type="NCBI Taxonomy" id="453963"/>
    <lineage>
        <taxon>Bacteria</taxon>
        <taxon>Pseudomonadati</taxon>
        <taxon>Pseudomonadota</taxon>
        <taxon>Gammaproteobacteria</taxon>
        <taxon>Cellvibrionales</taxon>
        <taxon>Microbulbiferaceae</taxon>
        <taxon>Microbulbifer</taxon>
    </lineage>
</organism>
<accession>A0ABW5EBZ1</accession>
<evidence type="ECO:0000256" key="7">
    <source>
        <dbReference type="ARBA" id="ARBA00022927"/>
    </source>
</evidence>
<keyword evidence="13" id="KW-1185">Reference proteome</keyword>
<keyword evidence="6 10" id="KW-0812">Transmembrane</keyword>
<keyword evidence="10" id="KW-0735">Signal-anchor</keyword>
<feature type="domain" description="TonB C-terminal" evidence="11">
    <location>
        <begin position="119"/>
        <end position="216"/>
    </location>
</feature>
<evidence type="ECO:0000256" key="4">
    <source>
        <dbReference type="ARBA" id="ARBA00022475"/>
    </source>
</evidence>
<comment type="caution">
    <text evidence="12">The sequence shown here is derived from an EMBL/GenBank/DDBJ whole genome shotgun (WGS) entry which is preliminary data.</text>
</comment>
<dbReference type="InterPro" id="IPR006260">
    <property type="entry name" value="TonB/TolA_C"/>
</dbReference>
<dbReference type="Proteomes" id="UP001597425">
    <property type="component" value="Unassembled WGS sequence"/>
</dbReference>
<name>A0ABW5EBZ1_9GAMM</name>
<proteinExistence type="inferred from homology"/>
<comment type="subcellular location">
    <subcellularLocation>
        <location evidence="1 10">Cell inner membrane</location>
        <topology evidence="1 10">Single-pass membrane protein</topology>
        <orientation evidence="1 10">Periplasmic side</orientation>
    </subcellularLocation>
</comment>
<keyword evidence="3 10" id="KW-0813">Transport</keyword>
<dbReference type="PRINTS" id="PR01374">
    <property type="entry name" value="TONBPROTEIN"/>
</dbReference>
<dbReference type="PANTHER" id="PTHR33446">
    <property type="entry name" value="PROTEIN TONB-RELATED"/>
    <property type="match status" value="1"/>
</dbReference>
<evidence type="ECO:0000256" key="2">
    <source>
        <dbReference type="ARBA" id="ARBA00006555"/>
    </source>
</evidence>
<dbReference type="RefSeq" id="WP_265721754.1">
    <property type="nucleotide sequence ID" value="NZ_JAPIVK010000014.1"/>
</dbReference>
<dbReference type="SUPFAM" id="SSF74653">
    <property type="entry name" value="TolA/TonB C-terminal domain"/>
    <property type="match status" value="1"/>
</dbReference>
<dbReference type="InterPro" id="IPR051045">
    <property type="entry name" value="TonB-dependent_transducer"/>
</dbReference>
<reference evidence="13" key="1">
    <citation type="journal article" date="2019" name="Int. J. Syst. Evol. Microbiol.">
        <title>The Global Catalogue of Microorganisms (GCM) 10K type strain sequencing project: providing services to taxonomists for standard genome sequencing and annotation.</title>
        <authorList>
            <consortium name="The Broad Institute Genomics Platform"/>
            <consortium name="The Broad Institute Genome Sequencing Center for Infectious Disease"/>
            <person name="Wu L."/>
            <person name="Ma J."/>
        </authorList>
    </citation>
    <scope>NUCLEOTIDE SEQUENCE [LARGE SCALE GENOMIC DNA]</scope>
    <source>
        <strain evidence="13">KCTC 12848</strain>
    </source>
</reference>
<feature type="transmembrane region" description="Helical" evidence="10">
    <location>
        <begin position="21"/>
        <end position="45"/>
    </location>
</feature>
<evidence type="ECO:0000256" key="8">
    <source>
        <dbReference type="ARBA" id="ARBA00022989"/>
    </source>
</evidence>